<accession>A0ABS0WXI1</accession>
<proteinExistence type="predicted"/>
<dbReference type="Proteomes" id="UP000634780">
    <property type="component" value="Unassembled WGS sequence"/>
</dbReference>
<keyword evidence="1" id="KW-0812">Transmembrane</keyword>
<protein>
    <submittedName>
        <fullName evidence="2">DUF4190 domain-containing protein</fullName>
    </submittedName>
</protein>
<name>A0ABS0WXI1_9ACTN</name>
<evidence type="ECO:0000256" key="1">
    <source>
        <dbReference type="SAM" id="Phobius"/>
    </source>
</evidence>
<evidence type="ECO:0000313" key="3">
    <source>
        <dbReference type="Proteomes" id="UP000634780"/>
    </source>
</evidence>
<dbReference type="EMBL" id="JAEKOZ010000001">
    <property type="protein sequence ID" value="MBJ3805638.1"/>
    <property type="molecule type" value="Genomic_DNA"/>
</dbReference>
<comment type="caution">
    <text evidence="2">The sequence shown here is derived from an EMBL/GenBank/DDBJ whole genome shotgun (WGS) entry which is preliminary data.</text>
</comment>
<reference evidence="2 3" key="1">
    <citation type="submission" date="2020-12" db="EMBL/GenBank/DDBJ databases">
        <title>Streptomyces typhae sp. nov., a novel endophytic actinomycete isolated from the root of cattail pollen (Typha angustifolia L.).</title>
        <authorList>
            <person name="Peng C."/>
            <person name="Liu C."/>
        </authorList>
    </citation>
    <scope>NUCLEOTIDE SEQUENCE [LARGE SCALE GENOMIC DNA]</scope>
    <source>
        <strain evidence="2 3">JCM 4753</strain>
    </source>
</reference>
<keyword evidence="1" id="KW-0472">Membrane</keyword>
<feature type="transmembrane region" description="Helical" evidence="1">
    <location>
        <begin position="47"/>
        <end position="72"/>
    </location>
</feature>
<keyword evidence="3" id="KW-1185">Reference proteome</keyword>
<organism evidence="2 3">
    <name type="scientific">Streptomyces flavofungini</name>
    <dbReference type="NCBI Taxonomy" id="68200"/>
    <lineage>
        <taxon>Bacteria</taxon>
        <taxon>Bacillati</taxon>
        <taxon>Actinomycetota</taxon>
        <taxon>Actinomycetes</taxon>
        <taxon>Kitasatosporales</taxon>
        <taxon>Streptomycetaceae</taxon>
        <taxon>Streptomyces</taxon>
    </lineage>
</organism>
<keyword evidence="1" id="KW-1133">Transmembrane helix</keyword>
<evidence type="ECO:0000313" key="2">
    <source>
        <dbReference type="EMBL" id="MBJ3805638.1"/>
    </source>
</evidence>
<gene>
    <name evidence="2" type="ORF">JGB26_00610</name>
</gene>
<sequence length="98" mass="10272">MAALVLGLISLSSSIVFIGGLLGVIGLVLGSAALITAKRTGVGRSKAVTGLVTSALAIVVSVVVAFFLAWYANKTQECYRPDSFQQYKQCVHEQLNGN</sequence>
<feature type="transmembrane region" description="Helical" evidence="1">
    <location>
        <begin position="6"/>
        <end position="35"/>
    </location>
</feature>